<protein>
    <submittedName>
        <fullName evidence="1">Uncharacterized protein</fullName>
    </submittedName>
</protein>
<dbReference type="Proteomes" id="UP000192288">
    <property type="component" value="Unassembled WGS sequence"/>
</dbReference>
<dbReference type="AlphaFoldDB" id="A0A1X0VDL4"/>
<sequence length="73" mass="8308">MVENKNVFNIAFTGKRAEEINEAFSAYFWDGGLDQYIESEFLEQFNLDLDDVHFGDDANSVVVDTNGHENLDS</sequence>
<accession>A0A1X0VDL4</accession>
<dbReference type="RefSeq" id="WP_080519139.1">
    <property type="nucleotide sequence ID" value="NZ_MPLS01000014.1"/>
</dbReference>
<gene>
    <name evidence="1" type="ORF">BMR96_05345</name>
</gene>
<comment type="caution">
    <text evidence="1">The sequence shown here is derived from an EMBL/GenBank/DDBJ whole genome shotgun (WGS) entry which is preliminary data.</text>
</comment>
<evidence type="ECO:0000313" key="1">
    <source>
        <dbReference type="EMBL" id="ORI97827.1"/>
    </source>
</evidence>
<evidence type="ECO:0000313" key="2">
    <source>
        <dbReference type="Proteomes" id="UP000192288"/>
    </source>
</evidence>
<organism evidence="1 2">
    <name type="scientific">Leuconostoc pseudomesenteroides</name>
    <dbReference type="NCBI Taxonomy" id="33968"/>
    <lineage>
        <taxon>Bacteria</taxon>
        <taxon>Bacillati</taxon>
        <taxon>Bacillota</taxon>
        <taxon>Bacilli</taxon>
        <taxon>Lactobacillales</taxon>
        <taxon>Lactobacillaceae</taxon>
        <taxon>Leuconostoc</taxon>
    </lineage>
</organism>
<dbReference type="STRING" id="33968.BMS77_04405"/>
<dbReference type="EMBL" id="MPLS01000014">
    <property type="protein sequence ID" value="ORI97827.1"/>
    <property type="molecule type" value="Genomic_DNA"/>
</dbReference>
<proteinExistence type="predicted"/>
<reference evidence="1 2" key="1">
    <citation type="journal article" date="2017" name="Front. Microbiol.">
        <title>Genomic Characterization of Dairy Associated Leuconostoc Species and Diversity of Leuconostocs in Undefined Mixed Mesophilic Starter Cultures.</title>
        <authorList>
            <person name="Frantzen C.A."/>
            <person name="Kot W."/>
            <person name="Pedersen T.B."/>
            <person name="Ardo Y.M."/>
            <person name="Broadbent J.R."/>
            <person name="Neve H."/>
            <person name="Hansen L.H."/>
            <person name="Dal Bello F."/>
            <person name="Ostlie H.M."/>
            <person name="Kleppen H.P."/>
            <person name="Vogensen F.K."/>
            <person name="Holo H."/>
        </authorList>
    </citation>
    <scope>NUCLEOTIDE SEQUENCE [LARGE SCALE GENOMIC DNA]</scope>
    <source>
        <strain evidence="1 2">LMGCF08</strain>
    </source>
</reference>
<name>A0A1X0VDL4_LEUPS</name>